<evidence type="ECO:0000313" key="4">
    <source>
        <dbReference type="Proteomes" id="UP000612585"/>
    </source>
</evidence>
<keyword evidence="2" id="KW-1133">Transmembrane helix</keyword>
<sequence>MRAMTQATTDPESPGEPPIGSTTGHDLLSPRGRTLRMVITAVGLAVLLAGTLFGTDDHFPFGPFRMFATTDAWSKPISIARAQVVDVDGRTIVLTEANSGVRRAEVEGQLDRFRREPAALAGLADAYRAHNPSAPKVARVAVVLRHHEISRSGPTGHYTDEVVAEWTA</sequence>
<comment type="caution">
    <text evidence="3">The sequence shown here is derived from an EMBL/GenBank/DDBJ whole genome shotgun (WGS) entry which is preliminary data.</text>
</comment>
<evidence type="ECO:0000256" key="2">
    <source>
        <dbReference type="SAM" id="Phobius"/>
    </source>
</evidence>
<keyword evidence="4" id="KW-1185">Reference proteome</keyword>
<dbReference type="Proteomes" id="UP000612585">
    <property type="component" value="Unassembled WGS sequence"/>
</dbReference>
<evidence type="ECO:0000256" key="1">
    <source>
        <dbReference type="SAM" id="MobiDB-lite"/>
    </source>
</evidence>
<organism evidence="3 4">
    <name type="scientific">Virgisporangium aurantiacum</name>
    <dbReference type="NCBI Taxonomy" id="175570"/>
    <lineage>
        <taxon>Bacteria</taxon>
        <taxon>Bacillati</taxon>
        <taxon>Actinomycetota</taxon>
        <taxon>Actinomycetes</taxon>
        <taxon>Micromonosporales</taxon>
        <taxon>Micromonosporaceae</taxon>
        <taxon>Virgisporangium</taxon>
    </lineage>
</organism>
<protein>
    <submittedName>
        <fullName evidence="3">Uncharacterized protein</fullName>
    </submittedName>
</protein>
<dbReference type="AlphaFoldDB" id="A0A8J3Z1Y1"/>
<proteinExistence type="predicted"/>
<dbReference type="EMBL" id="BOPG01000009">
    <property type="protein sequence ID" value="GIJ53675.1"/>
    <property type="molecule type" value="Genomic_DNA"/>
</dbReference>
<feature type="compositionally biased region" description="Polar residues" evidence="1">
    <location>
        <begin position="1"/>
        <end position="11"/>
    </location>
</feature>
<keyword evidence="2" id="KW-0812">Transmembrane</keyword>
<keyword evidence="2" id="KW-0472">Membrane</keyword>
<gene>
    <name evidence="3" type="ORF">Vau01_011910</name>
</gene>
<evidence type="ECO:0000313" key="3">
    <source>
        <dbReference type="EMBL" id="GIJ53675.1"/>
    </source>
</evidence>
<feature type="transmembrane region" description="Helical" evidence="2">
    <location>
        <begin position="35"/>
        <end position="55"/>
    </location>
</feature>
<accession>A0A8J3Z1Y1</accession>
<name>A0A8J3Z1Y1_9ACTN</name>
<feature type="region of interest" description="Disordered" evidence="1">
    <location>
        <begin position="1"/>
        <end position="28"/>
    </location>
</feature>
<reference evidence="3" key="1">
    <citation type="submission" date="2021-01" db="EMBL/GenBank/DDBJ databases">
        <title>Whole genome shotgun sequence of Virgisporangium aurantiacum NBRC 16421.</title>
        <authorList>
            <person name="Komaki H."/>
            <person name="Tamura T."/>
        </authorList>
    </citation>
    <scope>NUCLEOTIDE SEQUENCE</scope>
    <source>
        <strain evidence="3">NBRC 16421</strain>
    </source>
</reference>